<dbReference type="CDD" id="cd06137">
    <property type="entry name" value="DEDDh_RNase"/>
    <property type="match status" value="1"/>
</dbReference>
<dbReference type="SMART" id="SM00479">
    <property type="entry name" value="EXOIII"/>
    <property type="match status" value="1"/>
</dbReference>
<evidence type="ECO:0000256" key="1">
    <source>
        <dbReference type="ARBA" id="ARBA00022552"/>
    </source>
</evidence>
<evidence type="ECO:0000313" key="9">
    <source>
        <dbReference type="Proteomes" id="UP000028045"/>
    </source>
</evidence>
<evidence type="ECO:0000256" key="5">
    <source>
        <dbReference type="ARBA" id="ARBA00025599"/>
    </source>
</evidence>
<dbReference type="GO" id="GO:0005634">
    <property type="term" value="C:nucleus"/>
    <property type="evidence" value="ECO:0007669"/>
    <property type="project" value="TreeGrafter"/>
</dbReference>
<gene>
    <name evidence="8" type="ORF">S7711_08606</name>
</gene>
<dbReference type="PANTHER" id="PTHR12801">
    <property type="entry name" value="RNA EXONUCLEASE REXO1 / RECO3 FAMILY MEMBER-RELATED"/>
    <property type="match status" value="1"/>
</dbReference>
<evidence type="ECO:0000256" key="2">
    <source>
        <dbReference type="ARBA" id="ARBA00022722"/>
    </source>
</evidence>
<dbReference type="SUPFAM" id="SSF53098">
    <property type="entry name" value="Ribonuclease H-like"/>
    <property type="match status" value="1"/>
</dbReference>
<dbReference type="GO" id="GO:0003676">
    <property type="term" value="F:nucleic acid binding"/>
    <property type="evidence" value="ECO:0007669"/>
    <property type="project" value="InterPro"/>
</dbReference>
<evidence type="ECO:0000313" key="8">
    <source>
        <dbReference type="EMBL" id="KEY69822.1"/>
    </source>
</evidence>
<dbReference type="Gene3D" id="3.30.420.10">
    <property type="entry name" value="Ribonuclease H-like superfamily/Ribonuclease H"/>
    <property type="match status" value="1"/>
</dbReference>
<feature type="compositionally biased region" description="Low complexity" evidence="6">
    <location>
        <begin position="1"/>
        <end position="17"/>
    </location>
</feature>
<keyword evidence="1" id="KW-0698">rRNA processing</keyword>
<keyword evidence="3" id="KW-0378">Hydrolase</keyword>
<evidence type="ECO:0000256" key="4">
    <source>
        <dbReference type="ARBA" id="ARBA00022839"/>
    </source>
</evidence>
<dbReference type="GO" id="GO:0006364">
    <property type="term" value="P:rRNA processing"/>
    <property type="evidence" value="ECO:0007669"/>
    <property type="project" value="UniProtKB-KW"/>
</dbReference>
<dbReference type="InterPro" id="IPR012337">
    <property type="entry name" value="RNaseH-like_sf"/>
</dbReference>
<protein>
    <recommendedName>
        <fullName evidence="7">Exonuclease domain-containing protein</fullName>
    </recommendedName>
</protein>
<dbReference type="PANTHER" id="PTHR12801:SF45">
    <property type="entry name" value="RNA EXONUCLEASE 4"/>
    <property type="match status" value="1"/>
</dbReference>
<dbReference type="HOGENOM" id="CLU_029938_1_0_1"/>
<evidence type="ECO:0000256" key="6">
    <source>
        <dbReference type="SAM" id="MobiDB-lite"/>
    </source>
</evidence>
<comment type="function">
    <text evidence="5">Exoribonuclease involved in ribosome biosynthesis. Involved in the processing of ITS1, the internal transcribed spacer localized between the 18S and 5.8S rRNAs.</text>
</comment>
<feature type="region of interest" description="Disordered" evidence="6">
    <location>
        <begin position="1"/>
        <end position="22"/>
    </location>
</feature>
<dbReference type="EMBL" id="KL648512">
    <property type="protein sequence ID" value="KEY69822.1"/>
    <property type="molecule type" value="Genomic_DNA"/>
</dbReference>
<evidence type="ECO:0000256" key="3">
    <source>
        <dbReference type="ARBA" id="ARBA00022801"/>
    </source>
</evidence>
<dbReference type="OrthoDB" id="16516at2759"/>
<dbReference type="AlphaFoldDB" id="A0A084AWZ3"/>
<organism evidence="8 9">
    <name type="scientific">Stachybotrys chartarum (strain CBS 109288 / IBT 7711)</name>
    <name type="common">Toxic black mold</name>
    <name type="synonym">Stilbospora chartarum</name>
    <dbReference type="NCBI Taxonomy" id="1280523"/>
    <lineage>
        <taxon>Eukaryota</taxon>
        <taxon>Fungi</taxon>
        <taxon>Dikarya</taxon>
        <taxon>Ascomycota</taxon>
        <taxon>Pezizomycotina</taxon>
        <taxon>Sordariomycetes</taxon>
        <taxon>Hypocreomycetidae</taxon>
        <taxon>Hypocreales</taxon>
        <taxon>Stachybotryaceae</taxon>
        <taxon>Stachybotrys</taxon>
    </lineage>
</organism>
<name>A0A084AWZ3_STACB</name>
<reference evidence="8 9" key="1">
    <citation type="journal article" date="2014" name="BMC Genomics">
        <title>Comparative genome sequencing reveals chemotype-specific gene clusters in the toxigenic black mold Stachybotrys.</title>
        <authorList>
            <person name="Semeiks J."/>
            <person name="Borek D."/>
            <person name="Otwinowski Z."/>
            <person name="Grishin N.V."/>
        </authorList>
    </citation>
    <scope>NUCLEOTIDE SEQUENCE [LARGE SCALE GENOMIC DNA]</scope>
    <source>
        <strain evidence="9">CBS 109288 / IBT 7711</strain>
    </source>
</reference>
<sequence>MSSSCGSSSSLAGGASLTIGPDQYEPTQEYQEALRAMAMDGRLLLQYGYILRQLSRIELERKKRCFKCTRVLKARDVVVEAGQAKKVPEVQAKCSFHSGRVAYGKWTCCNGHPRSKPCNHQLEHTARYYAPDELADTWRFYDTPERLPTERPAALAVSIDCEMGTAVSGDSEVIRVSVVDYYNGRVLLDKLVYPDVPMAHYNTSWSGVSFRDMNGARRARTCIFGRDNARRAVWELIGRETIVVGHACQNDLNALRMLHPLVVDTQIYENQKRAEATRAYEMALERDGLLGEEHFEAPDEKYGMGLKDLAVKYLHRVIQTKGRGHDSVEDAMATRDILHVFVTEEIEQKKMDDEISEELLAKWQNLRITAEAA</sequence>
<dbReference type="InterPro" id="IPR047021">
    <property type="entry name" value="REXO1/3/4-like"/>
</dbReference>
<keyword evidence="9" id="KW-1185">Reference proteome</keyword>
<feature type="domain" description="Exonuclease" evidence="7">
    <location>
        <begin position="155"/>
        <end position="347"/>
    </location>
</feature>
<keyword evidence="4" id="KW-0269">Exonuclease</keyword>
<evidence type="ECO:0000259" key="7">
    <source>
        <dbReference type="SMART" id="SM00479"/>
    </source>
</evidence>
<dbReference type="InterPro" id="IPR036397">
    <property type="entry name" value="RNaseH_sf"/>
</dbReference>
<dbReference type="Proteomes" id="UP000028045">
    <property type="component" value="Unassembled WGS sequence"/>
</dbReference>
<dbReference type="GO" id="GO:0004527">
    <property type="term" value="F:exonuclease activity"/>
    <property type="evidence" value="ECO:0007669"/>
    <property type="project" value="UniProtKB-KW"/>
</dbReference>
<dbReference type="InterPro" id="IPR013520">
    <property type="entry name" value="Ribonucl_H"/>
</dbReference>
<dbReference type="GO" id="GO:0000027">
    <property type="term" value="P:ribosomal large subunit assembly"/>
    <property type="evidence" value="ECO:0007669"/>
    <property type="project" value="TreeGrafter"/>
</dbReference>
<accession>A0A084AWZ3</accession>
<proteinExistence type="predicted"/>
<keyword evidence="2" id="KW-0540">Nuclease</keyword>